<organism evidence="1 2">
    <name type="scientific">Cinchona calisaya</name>
    <dbReference type="NCBI Taxonomy" id="153742"/>
    <lineage>
        <taxon>Eukaryota</taxon>
        <taxon>Viridiplantae</taxon>
        <taxon>Streptophyta</taxon>
        <taxon>Embryophyta</taxon>
        <taxon>Tracheophyta</taxon>
        <taxon>Spermatophyta</taxon>
        <taxon>Magnoliopsida</taxon>
        <taxon>eudicotyledons</taxon>
        <taxon>Gunneridae</taxon>
        <taxon>Pentapetalae</taxon>
        <taxon>asterids</taxon>
        <taxon>lamiids</taxon>
        <taxon>Gentianales</taxon>
        <taxon>Rubiaceae</taxon>
        <taxon>Cinchonoideae</taxon>
        <taxon>Cinchoneae</taxon>
        <taxon>Cinchona</taxon>
    </lineage>
</organism>
<name>A0ABD2ZC87_9GENT</name>
<gene>
    <name evidence="1" type="ORF">ACH5RR_023611</name>
</gene>
<sequence length="132" mass="15452">MSWSNRSMNGNKDLHIETESNNLASRLNMTKNSVTKNLKGTDCIHNFQDQEAMELYLQARAKKNEIMFLHEQIGFASIKAYHVIQFFYSTFGTLNAIILPRKMMAFIYLVRNLNCGVRNIHSKENFLSWDWL</sequence>
<dbReference type="Proteomes" id="UP001630127">
    <property type="component" value="Unassembled WGS sequence"/>
</dbReference>
<accession>A0ABD2ZC87</accession>
<protein>
    <submittedName>
        <fullName evidence="1">Uncharacterized protein</fullName>
    </submittedName>
</protein>
<keyword evidence="2" id="KW-1185">Reference proteome</keyword>
<proteinExistence type="predicted"/>
<evidence type="ECO:0000313" key="2">
    <source>
        <dbReference type="Proteomes" id="UP001630127"/>
    </source>
</evidence>
<dbReference type="EMBL" id="JBJUIK010000010">
    <property type="protein sequence ID" value="KAL3516709.1"/>
    <property type="molecule type" value="Genomic_DNA"/>
</dbReference>
<reference evidence="1 2" key="1">
    <citation type="submission" date="2024-11" db="EMBL/GenBank/DDBJ databases">
        <title>A near-complete genome assembly of Cinchona calisaya.</title>
        <authorList>
            <person name="Lian D.C."/>
            <person name="Zhao X.W."/>
            <person name="Wei L."/>
        </authorList>
    </citation>
    <scope>NUCLEOTIDE SEQUENCE [LARGE SCALE GENOMIC DNA]</scope>
    <source>
        <tissue evidence="1">Nenye</tissue>
    </source>
</reference>
<dbReference type="AlphaFoldDB" id="A0ABD2ZC87"/>
<comment type="caution">
    <text evidence="1">The sequence shown here is derived from an EMBL/GenBank/DDBJ whole genome shotgun (WGS) entry which is preliminary data.</text>
</comment>
<evidence type="ECO:0000313" key="1">
    <source>
        <dbReference type="EMBL" id="KAL3516709.1"/>
    </source>
</evidence>